<proteinExistence type="inferred from homology"/>
<dbReference type="Proteomes" id="UP000761534">
    <property type="component" value="Unassembled WGS sequence"/>
</dbReference>
<gene>
    <name evidence="8" type="ORF">TRICI_004679</name>
</gene>
<keyword evidence="3" id="KW-0964">Secreted</keyword>
<feature type="compositionally biased region" description="Basic and acidic residues" evidence="6">
    <location>
        <begin position="959"/>
        <end position="973"/>
    </location>
</feature>
<feature type="compositionally biased region" description="Basic and acidic residues" evidence="6">
    <location>
        <begin position="789"/>
        <end position="798"/>
    </location>
</feature>
<keyword evidence="5" id="KW-0464">Manganese</keyword>
<dbReference type="InterPro" id="IPR011051">
    <property type="entry name" value="RmlC_Cupin_sf"/>
</dbReference>
<dbReference type="SUPFAM" id="SSF51182">
    <property type="entry name" value="RmlC-like cupins"/>
    <property type="match status" value="1"/>
</dbReference>
<feature type="compositionally biased region" description="Pro residues" evidence="6">
    <location>
        <begin position="76"/>
        <end position="89"/>
    </location>
</feature>
<feature type="compositionally biased region" description="Basic and acidic residues" evidence="6">
    <location>
        <begin position="814"/>
        <end position="845"/>
    </location>
</feature>
<feature type="region of interest" description="Disordered" evidence="6">
    <location>
        <begin position="55"/>
        <end position="98"/>
    </location>
</feature>
<dbReference type="OrthoDB" id="1921208at2759"/>
<feature type="compositionally biased region" description="Basic and acidic residues" evidence="6">
    <location>
        <begin position="982"/>
        <end position="992"/>
    </location>
</feature>
<organism evidence="8 9">
    <name type="scientific">Trichomonascus ciferrii</name>
    <dbReference type="NCBI Taxonomy" id="44093"/>
    <lineage>
        <taxon>Eukaryota</taxon>
        <taxon>Fungi</taxon>
        <taxon>Dikarya</taxon>
        <taxon>Ascomycota</taxon>
        <taxon>Saccharomycotina</taxon>
        <taxon>Dipodascomycetes</taxon>
        <taxon>Dipodascales</taxon>
        <taxon>Trichomonascaceae</taxon>
        <taxon>Trichomonascus</taxon>
        <taxon>Trichomonascus ciferrii complex</taxon>
    </lineage>
</organism>
<comment type="similarity">
    <text evidence="2">Belongs to the germin family.</text>
</comment>
<feature type="compositionally biased region" description="Basic and acidic residues" evidence="6">
    <location>
        <begin position="757"/>
        <end position="769"/>
    </location>
</feature>
<dbReference type="AlphaFoldDB" id="A0A642UZP5"/>
<reference evidence="8" key="1">
    <citation type="journal article" date="2019" name="G3 (Bethesda)">
        <title>Genome Assemblies of Two Rare Opportunistic Yeast Pathogens: Diutina rugosa (syn. Candida rugosa) and Trichomonascus ciferrii (syn. Candida ciferrii).</title>
        <authorList>
            <person name="Mixao V."/>
            <person name="Saus E."/>
            <person name="Hansen A.P."/>
            <person name="Lass-Florl C."/>
            <person name="Gabaldon T."/>
        </authorList>
    </citation>
    <scope>NUCLEOTIDE SEQUENCE</scope>
    <source>
        <strain evidence="8">CBS 4856</strain>
    </source>
</reference>
<comment type="subcellular location">
    <subcellularLocation>
        <location evidence="1">Secreted</location>
    </subcellularLocation>
</comment>
<feature type="compositionally biased region" description="Basic and acidic residues" evidence="6">
    <location>
        <begin position="624"/>
        <end position="662"/>
    </location>
</feature>
<dbReference type="Pfam" id="PF00190">
    <property type="entry name" value="Cupin_1"/>
    <property type="match status" value="1"/>
</dbReference>
<feature type="region of interest" description="Disordered" evidence="6">
    <location>
        <begin position="1159"/>
        <end position="1192"/>
    </location>
</feature>
<accession>A0A642UZP5</accession>
<dbReference type="InterPro" id="IPR001929">
    <property type="entry name" value="Germin"/>
</dbReference>
<evidence type="ECO:0000256" key="3">
    <source>
        <dbReference type="ARBA" id="ARBA00022525"/>
    </source>
</evidence>
<keyword evidence="4" id="KW-0479">Metal-binding</keyword>
<evidence type="ECO:0000256" key="6">
    <source>
        <dbReference type="SAM" id="MobiDB-lite"/>
    </source>
</evidence>
<sequence length="1192" mass="137367">MRYQPVASASVAILGTLTNAAPTAFDNHRIVNFEEVEPPASRNIFDYTTARDAALSTTPLGDHPPPLTDDIDPLFGRPPPPTGRPPPPTSSQFLSYPQQQSTFWREPTLTPTAYVITPDSAVGYSPSSTMRRSRAWADPSPTPAAPYEEITPYLETFAPTPTYYSHSAPYVYGNEYYCMGEDCEDEEYEDEEEDDGDYEDEDDNIFDAQCPAPRILTMPDSMEGVRDNFMVLQKLDYAPTFSSRMDVLQRYDGDEAFVFDFDDPPDDAQHDSAGGSVVTAFGSNFPATYGTGLSLAVFNLEACGIVPPHSHPRADESVIVTEGKLVTQFLADDGTPVVTNKLSTDQATVFPQGSVHVEFNPTCGTTSFVSAYNSDDPGNSVVFPPLGNQKSSAYPVSGCYVDSIRNYVPPDIVLAVERCLDRCGISQSNILRKRDTIIEEEEVEEEEIVVESSTSAPEAAVENEPVISVATSDETERVATTSLVEALPTAFVPDAVQDGKVAEKNSTPAVNFDSWSDFLFGESSKSSRGHDYYDDYDDYDDDYYEHGHSDDDWDYDSDDDDYDDYYYDRDPYYSSERSVLEQERQRQRERDNERDRQLEMERSSRRNSDSRHQWDDDYDGTGRQYRESSREYGRDRYSDNRSGRQPYRDYDRDGGYDRHYDSDFGGYDQDLDYGYSRDSYNNEMDYGFDRGSDYSGRSRDRGSRGSGGRSAASRNSTGGRTSDYDYMYDDDYLMEENRPATSRSNRERSRGRGSASMDREHDRDHDREYSGYSRRRPTNSRNGSRRERRPYAHNELKSRPYARRNSTYDPEMAELEREAQRDRARSKSRARERSMDRGMSRHDGRGSVARKRPGNSTLDGEHTHSKRPDHHQTSKKPSSRKHRSHDIMKDDGPFVQKKVVMDNAAEEPTVAYPSNEEAKYTNSSSTYYRELPKDAEFRQDAVIRNYTYDDGSRRSGYYDSDRNRPYEPYELPRGRKMLPPESNKDRITREREIEREELAAKEREKERYREYMDLQREREFQRRPMRRGYGNGFYSPYSEPYGWDRHGQYDDAYFNPDDPYARYEHDNVDRYYDPYGPRPRYSRPYRPLPPPPPRYYYDDGCDCGYYGDSDYQCSSEFHYYRDDDGDYWVEEYTDYDHFTDDPYYGYPHHRYPQANVAAIPKGSPKSQKVEAHQLKKQPKAAENVHPKVTNGV</sequence>
<evidence type="ECO:0000313" key="9">
    <source>
        <dbReference type="Proteomes" id="UP000761534"/>
    </source>
</evidence>
<feature type="compositionally biased region" description="Basic and acidic residues" evidence="6">
    <location>
        <begin position="578"/>
        <end position="615"/>
    </location>
</feature>
<dbReference type="GO" id="GO:0005576">
    <property type="term" value="C:extracellular region"/>
    <property type="evidence" value="ECO:0007669"/>
    <property type="project" value="UniProtKB-SubCell"/>
</dbReference>
<evidence type="ECO:0000259" key="7">
    <source>
        <dbReference type="SMART" id="SM00835"/>
    </source>
</evidence>
<feature type="compositionally biased region" description="Low complexity" evidence="6">
    <location>
        <begin position="709"/>
        <end position="720"/>
    </location>
</feature>
<dbReference type="EMBL" id="SWFS01000353">
    <property type="protein sequence ID" value="KAA8908979.1"/>
    <property type="molecule type" value="Genomic_DNA"/>
</dbReference>
<feature type="domain" description="Cupin type-1" evidence="7">
    <location>
        <begin position="259"/>
        <end position="402"/>
    </location>
</feature>
<evidence type="ECO:0000256" key="5">
    <source>
        <dbReference type="ARBA" id="ARBA00023211"/>
    </source>
</evidence>
<feature type="compositionally biased region" description="Basic residues" evidence="6">
    <location>
        <begin position="864"/>
        <end position="884"/>
    </location>
</feature>
<feature type="compositionally biased region" description="Acidic residues" evidence="6">
    <location>
        <begin position="551"/>
        <end position="565"/>
    </location>
</feature>
<feature type="region of interest" description="Disordered" evidence="6">
    <location>
        <begin position="949"/>
        <end position="992"/>
    </location>
</feature>
<dbReference type="PANTHER" id="PTHR31238">
    <property type="entry name" value="GERMIN-LIKE PROTEIN SUBFAMILY 3 MEMBER 3"/>
    <property type="match status" value="1"/>
</dbReference>
<evidence type="ECO:0000313" key="8">
    <source>
        <dbReference type="EMBL" id="KAA8908979.1"/>
    </source>
</evidence>
<evidence type="ECO:0000256" key="2">
    <source>
        <dbReference type="ARBA" id="ARBA00007456"/>
    </source>
</evidence>
<dbReference type="VEuPathDB" id="FungiDB:TRICI_004679"/>
<dbReference type="Gene3D" id="2.60.120.10">
    <property type="entry name" value="Jelly Rolls"/>
    <property type="match status" value="1"/>
</dbReference>
<dbReference type="CDD" id="cd02241">
    <property type="entry name" value="cupin_OxOx"/>
    <property type="match status" value="1"/>
</dbReference>
<feature type="compositionally biased region" description="Basic and acidic residues" evidence="6">
    <location>
        <begin position="687"/>
        <end position="703"/>
    </location>
</feature>
<dbReference type="GO" id="GO:0030145">
    <property type="term" value="F:manganese ion binding"/>
    <property type="evidence" value="ECO:0007669"/>
    <property type="project" value="InterPro"/>
</dbReference>
<dbReference type="InterPro" id="IPR006045">
    <property type="entry name" value="Cupin_1"/>
</dbReference>
<feature type="region of interest" description="Disordered" evidence="6">
    <location>
        <begin position="547"/>
        <end position="936"/>
    </location>
</feature>
<name>A0A642UZP5_9ASCO</name>
<evidence type="ECO:0000256" key="4">
    <source>
        <dbReference type="ARBA" id="ARBA00022723"/>
    </source>
</evidence>
<protein>
    <recommendedName>
        <fullName evidence="7">Cupin type-1 domain-containing protein</fullName>
    </recommendedName>
</protein>
<dbReference type="InterPro" id="IPR014710">
    <property type="entry name" value="RmlC-like_jellyroll"/>
</dbReference>
<comment type="caution">
    <text evidence="8">The sequence shown here is derived from an EMBL/GenBank/DDBJ whole genome shotgun (WGS) entry which is preliminary data.</text>
</comment>
<dbReference type="SMART" id="SM00835">
    <property type="entry name" value="Cupin_1"/>
    <property type="match status" value="1"/>
</dbReference>
<evidence type="ECO:0000256" key="1">
    <source>
        <dbReference type="ARBA" id="ARBA00004613"/>
    </source>
</evidence>
<keyword evidence="9" id="KW-1185">Reference proteome</keyword>
<feature type="region of interest" description="Disordered" evidence="6">
    <location>
        <begin position="1068"/>
        <end position="1089"/>
    </location>
</feature>
<feature type="compositionally biased region" description="Low complexity" evidence="6">
    <location>
        <begin position="1073"/>
        <end position="1085"/>
    </location>
</feature>
<dbReference type="PRINTS" id="PR00325">
    <property type="entry name" value="GERMIN"/>
</dbReference>